<feature type="transmembrane region" description="Helical" evidence="1">
    <location>
        <begin position="96"/>
        <end position="117"/>
    </location>
</feature>
<evidence type="ECO:0000313" key="8">
    <source>
        <dbReference type="Proteomes" id="UP000095621"/>
    </source>
</evidence>
<keyword evidence="1" id="KW-1133">Transmembrane helix</keyword>
<keyword evidence="1" id="KW-0472">Membrane</keyword>
<evidence type="ECO:0000313" key="13">
    <source>
        <dbReference type="Proteomes" id="UP000481964"/>
    </source>
</evidence>
<dbReference type="PANTHER" id="PTHR38450:SF1">
    <property type="entry name" value="STAGE V SPORULATION PROTEIN AC"/>
    <property type="match status" value="1"/>
</dbReference>
<dbReference type="EMBL" id="QSHM01000016">
    <property type="protein sequence ID" value="RHC11889.1"/>
    <property type="molecule type" value="Genomic_DNA"/>
</dbReference>
<dbReference type="GeneID" id="41356276"/>
<reference evidence="4 13" key="3">
    <citation type="journal article" date="2019" name="Nat. Med.">
        <title>A library of human gut bacterial isolates paired with longitudinal multiomics data enables mechanistic microbiome research.</title>
        <authorList>
            <person name="Poyet M."/>
            <person name="Groussin M."/>
            <person name="Gibbons S.M."/>
            <person name="Avila-Pacheco J."/>
            <person name="Jiang X."/>
            <person name="Kearney S.M."/>
            <person name="Perrotta A.R."/>
            <person name="Berdy B."/>
            <person name="Zhao S."/>
            <person name="Lieberman T.D."/>
            <person name="Swanson P.K."/>
            <person name="Smith M."/>
            <person name="Roesemann S."/>
            <person name="Alexander J.E."/>
            <person name="Rich S.A."/>
            <person name="Livny J."/>
            <person name="Vlamakis H."/>
            <person name="Clish C."/>
            <person name="Bullock K."/>
            <person name="Deik A."/>
            <person name="Scott J."/>
            <person name="Pierce K.A."/>
            <person name="Xavier R.J."/>
            <person name="Alm E.J."/>
        </authorList>
    </citation>
    <scope>NUCLEOTIDE SEQUENCE [LARGE SCALE GENOMIC DNA]</scope>
    <source>
        <strain evidence="4 13">BIOML-A1</strain>
    </source>
</reference>
<reference evidence="8 9" key="1">
    <citation type="submission" date="2015-09" db="EMBL/GenBank/DDBJ databases">
        <authorList>
            <consortium name="Pathogen Informatics"/>
        </authorList>
    </citation>
    <scope>NUCLEOTIDE SEQUENCE [LARGE SCALE GENOMIC DNA]</scope>
    <source>
        <strain evidence="2 8">2789STDY5834875</strain>
        <strain evidence="3 9">2789STDY5834878</strain>
    </source>
</reference>
<dbReference type="Proteomes" id="UP000284794">
    <property type="component" value="Unassembled WGS sequence"/>
</dbReference>
<sequence length="163" mass="17452">MHDINSESGTKADIEKRNESYNAYVKNVTPKGSCVAKCFKAFIVGGCICVAGQIILNVCKWMKVPDTDAASYTTLILVFLSVILTGLNIYPSITTFGGAGSLVPITGFANSVAAPAIEYKKEGRVFGIGCKIFTIAGPVILYGIFFSWCAGLIYLALKLIHVL</sequence>
<evidence type="ECO:0000313" key="9">
    <source>
        <dbReference type="Proteomes" id="UP000095780"/>
    </source>
</evidence>
<dbReference type="EMBL" id="WKRD01000006">
    <property type="protein sequence ID" value="MSC57626.1"/>
    <property type="molecule type" value="Genomic_DNA"/>
</dbReference>
<name>A0A174ZY47_9FIRM</name>
<dbReference type="RefSeq" id="WP_012739830.1">
    <property type="nucleotide sequence ID" value="NZ_CABIXW010000006.1"/>
</dbReference>
<evidence type="ECO:0000313" key="11">
    <source>
        <dbReference type="Proteomes" id="UP000285201"/>
    </source>
</evidence>
<evidence type="ECO:0000313" key="5">
    <source>
        <dbReference type="EMBL" id="RHC11889.1"/>
    </source>
</evidence>
<evidence type="ECO:0000313" key="6">
    <source>
        <dbReference type="EMBL" id="RHD06845.1"/>
    </source>
</evidence>
<dbReference type="OrthoDB" id="9797988at2"/>
<evidence type="ECO:0000313" key="4">
    <source>
        <dbReference type="EMBL" id="MSC57626.1"/>
    </source>
</evidence>
<evidence type="ECO:0000313" key="2">
    <source>
        <dbReference type="EMBL" id="CUQ78326.1"/>
    </source>
</evidence>
<evidence type="ECO:0000256" key="1">
    <source>
        <dbReference type="SAM" id="Phobius"/>
    </source>
</evidence>
<feature type="transmembrane region" description="Helical" evidence="1">
    <location>
        <begin position="129"/>
        <end position="157"/>
    </location>
</feature>
<dbReference type="Pfam" id="PF03862">
    <property type="entry name" value="SpoVAC_SpoVAEB"/>
    <property type="match status" value="1"/>
</dbReference>
<evidence type="ECO:0000313" key="12">
    <source>
        <dbReference type="Proteomes" id="UP000285844"/>
    </source>
</evidence>
<protein>
    <submittedName>
        <fullName evidence="4">SpoVA/SpoVAEb family sporulation membrane protein</fullName>
    </submittedName>
    <submittedName>
        <fullName evidence="3">Stage V sporulation protein AC</fullName>
    </submittedName>
</protein>
<dbReference type="EMBL" id="CZBU01000004">
    <property type="protein sequence ID" value="CUQ78326.1"/>
    <property type="molecule type" value="Genomic_DNA"/>
</dbReference>
<gene>
    <name evidence="7" type="ORF">DW007_13765</name>
    <name evidence="6" type="ORF">DW811_11415</name>
    <name evidence="5" type="ORF">DW858_11670</name>
    <name evidence="2" type="ORF">ERS852490_02022</name>
    <name evidence="3" type="ORF">ERS852492_02176</name>
    <name evidence="4" type="ORF">GKE48_09265</name>
</gene>
<dbReference type="EMBL" id="QSIS01000017">
    <property type="protein sequence ID" value="RHD06845.1"/>
    <property type="molecule type" value="Genomic_DNA"/>
</dbReference>
<dbReference type="Proteomes" id="UP000285201">
    <property type="component" value="Unassembled WGS sequence"/>
</dbReference>
<dbReference type="EMBL" id="CZBV01000006">
    <property type="protein sequence ID" value="CUQ88080.1"/>
    <property type="molecule type" value="Genomic_DNA"/>
</dbReference>
<evidence type="ECO:0000313" key="3">
    <source>
        <dbReference type="EMBL" id="CUQ88080.1"/>
    </source>
</evidence>
<dbReference type="AlphaFoldDB" id="A0A174ZY47"/>
<dbReference type="Proteomes" id="UP000095780">
    <property type="component" value="Unassembled WGS sequence"/>
</dbReference>
<evidence type="ECO:0000313" key="10">
    <source>
        <dbReference type="Proteomes" id="UP000284794"/>
    </source>
</evidence>
<keyword evidence="1" id="KW-0812">Transmembrane</keyword>
<dbReference type="InterPro" id="IPR005562">
    <property type="entry name" value="SpoVA"/>
</dbReference>
<organism evidence="3 9">
    <name type="scientific">Lachnospira eligens</name>
    <dbReference type="NCBI Taxonomy" id="39485"/>
    <lineage>
        <taxon>Bacteria</taxon>
        <taxon>Bacillati</taxon>
        <taxon>Bacillota</taxon>
        <taxon>Clostridia</taxon>
        <taxon>Lachnospirales</taxon>
        <taxon>Lachnospiraceae</taxon>
        <taxon>Lachnospira</taxon>
    </lineage>
</organism>
<accession>A0A174ZY47</accession>
<feature type="transmembrane region" description="Helical" evidence="1">
    <location>
        <begin position="70"/>
        <end position="90"/>
    </location>
</feature>
<evidence type="ECO:0000313" key="7">
    <source>
        <dbReference type="EMBL" id="RHL65301.1"/>
    </source>
</evidence>
<dbReference type="OMA" id="SKMFLIA"/>
<dbReference type="Proteomes" id="UP000285844">
    <property type="component" value="Unassembled WGS sequence"/>
</dbReference>
<feature type="transmembrane region" description="Helical" evidence="1">
    <location>
        <begin position="39"/>
        <end position="58"/>
    </location>
</feature>
<dbReference type="PANTHER" id="PTHR38450">
    <property type="entry name" value="STAGE V SPORULATION PROTEIN AC-RELATED"/>
    <property type="match status" value="1"/>
</dbReference>
<proteinExistence type="predicted"/>
<dbReference type="Proteomes" id="UP000095621">
    <property type="component" value="Unassembled WGS sequence"/>
</dbReference>
<dbReference type="EMBL" id="QROY01000016">
    <property type="protein sequence ID" value="RHL65301.1"/>
    <property type="molecule type" value="Genomic_DNA"/>
</dbReference>
<dbReference type="Proteomes" id="UP000481964">
    <property type="component" value="Unassembled WGS sequence"/>
</dbReference>
<reference evidence="10 11" key="2">
    <citation type="submission" date="2018-08" db="EMBL/GenBank/DDBJ databases">
        <title>A genome reference for cultivated species of the human gut microbiota.</title>
        <authorList>
            <person name="Zou Y."/>
            <person name="Xue W."/>
            <person name="Luo G."/>
        </authorList>
    </citation>
    <scope>NUCLEOTIDE SEQUENCE [LARGE SCALE GENOMIC DNA]</scope>
    <source>
        <strain evidence="7 11">AF36-7BH</strain>
        <strain evidence="6 10">AM32-2AC</strain>
        <strain evidence="5 12">AM37-3BH</strain>
    </source>
</reference>